<evidence type="ECO:0000256" key="2">
    <source>
        <dbReference type="ARBA" id="ARBA00006472"/>
    </source>
</evidence>
<dbReference type="RefSeq" id="WP_193994324.1">
    <property type="nucleotide sequence ID" value="NZ_JADEXP010000164.1"/>
</dbReference>
<dbReference type="GO" id="GO:0008124">
    <property type="term" value="F:4-alpha-hydroxytetrahydrobiopterin dehydratase activity"/>
    <property type="evidence" value="ECO:0007669"/>
    <property type="project" value="UniProtKB-UniRule"/>
</dbReference>
<dbReference type="EMBL" id="JADEXP010000164">
    <property type="protein sequence ID" value="MBE9068377.1"/>
    <property type="molecule type" value="Genomic_DNA"/>
</dbReference>
<dbReference type="Pfam" id="PF01329">
    <property type="entry name" value="Pterin_4a"/>
    <property type="match status" value="1"/>
</dbReference>
<protein>
    <recommendedName>
        <fullName evidence="4">Putative pterin-4-alpha-carbinolamine dehydratase</fullName>
        <shortName evidence="4">PHS</shortName>
        <ecNumber evidence="4">4.2.1.96</ecNumber>
    </recommendedName>
    <alternativeName>
        <fullName evidence="4">4-alpha-hydroxy-tetrahydropterin dehydratase</fullName>
    </alternativeName>
    <alternativeName>
        <fullName evidence="4">Pterin carbinolamine dehydratase</fullName>
        <shortName evidence="4">PCD</shortName>
    </alternativeName>
</protein>
<comment type="similarity">
    <text evidence="2 4">Belongs to the pterin-4-alpha-carbinolamine dehydratase family.</text>
</comment>
<dbReference type="InterPro" id="IPR036428">
    <property type="entry name" value="PCD_sf"/>
</dbReference>
<comment type="catalytic activity">
    <reaction evidence="1 4">
        <text>(4aS,6R)-4a-hydroxy-L-erythro-5,6,7,8-tetrahydrobiopterin = (6R)-L-erythro-6,7-dihydrobiopterin + H2O</text>
        <dbReference type="Rhea" id="RHEA:11920"/>
        <dbReference type="ChEBI" id="CHEBI:15377"/>
        <dbReference type="ChEBI" id="CHEBI:15642"/>
        <dbReference type="ChEBI" id="CHEBI:43120"/>
        <dbReference type="EC" id="4.2.1.96"/>
    </reaction>
</comment>
<dbReference type="NCBIfam" id="NF002016">
    <property type="entry name" value="PRK00823.1-1"/>
    <property type="match status" value="1"/>
</dbReference>
<dbReference type="HAMAP" id="MF_00434">
    <property type="entry name" value="Pterin_4_alpha"/>
    <property type="match status" value="1"/>
</dbReference>
<keyword evidence="3 4" id="KW-0456">Lyase</keyword>
<dbReference type="InterPro" id="IPR001533">
    <property type="entry name" value="Pterin_deHydtase"/>
</dbReference>
<comment type="caution">
    <text evidence="5">The sequence shown here is derived from an EMBL/GenBank/DDBJ whole genome shotgun (WGS) entry which is preliminary data.</text>
</comment>
<evidence type="ECO:0000256" key="1">
    <source>
        <dbReference type="ARBA" id="ARBA00001554"/>
    </source>
</evidence>
<dbReference type="InterPro" id="IPR050376">
    <property type="entry name" value="Pterin-4-alpha-carb_dehyd"/>
</dbReference>
<dbReference type="Gene3D" id="3.30.1360.20">
    <property type="entry name" value="Transcriptional coactivator/pterin dehydratase"/>
    <property type="match status" value="1"/>
</dbReference>
<reference evidence="5" key="1">
    <citation type="submission" date="2020-10" db="EMBL/GenBank/DDBJ databases">
        <authorList>
            <person name="Castelo-Branco R."/>
            <person name="Eusebio N."/>
            <person name="Adriana R."/>
            <person name="Vieira A."/>
            <person name="Brugerolle De Fraissinette N."/>
            <person name="Rezende De Castro R."/>
            <person name="Schneider M.P."/>
            <person name="Vasconcelos V."/>
            <person name="Leao P.N."/>
        </authorList>
    </citation>
    <scope>NUCLEOTIDE SEQUENCE</scope>
    <source>
        <strain evidence="5">LEGE 11479</strain>
    </source>
</reference>
<evidence type="ECO:0000313" key="5">
    <source>
        <dbReference type="EMBL" id="MBE9068377.1"/>
    </source>
</evidence>
<dbReference type="CDD" id="cd00913">
    <property type="entry name" value="PCD_DCoH_subfamily_a"/>
    <property type="match status" value="1"/>
</dbReference>
<sequence>MSTSLTEQTCIPCSGKVPPASEAEVAELKPQIPEWDIISANDVPQLQRVYNFSNFQIALDFTNKVGELAEADQHHPALLTEWGKVTVTWWTHALNGLHRNDFIMAAKTDEAAKGLASDAAAPSHQDE</sequence>
<dbReference type="PANTHER" id="PTHR42805:SF1">
    <property type="entry name" value="PTERIN-4-ALPHA-CARBINOLAMINE DEHYDRATASE-RELATED"/>
    <property type="match status" value="1"/>
</dbReference>
<evidence type="ECO:0000313" key="6">
    <source>
        <dbReference type="Proteomes" id="UP000615026"/>
    </source>
</evidence>
<dbReference type="GO" id="GO:0006729">
    <property type="term" value="P:tetrahydrobiopterin biosynthetic process"/>
    <property type="evidence" value="ECO:0007669"/>
    <property type="project" value="InterPro"/>
</dbReference>
<dbReference type="AlphaFoldDB" id="A0A929FAF2"/>
<proteinExistence type="inferred from homology"/>
<keyword evidence="6" id="KW-1185">Reference proteome</keyword>
<accession>A0A929FAF2</accession>
<dbReference type="Proteomes" id="UP000615026">
    <property type="component" value="Unassembled WGS sequence"/>
</dbReference>
<gene>
    <name evidence="5" type="ORF">IQ260_17130</name>
</gene>
<name>A0A929FAF2_LEPEC</name>
<evidence type="ECO:0000256" key="4">
    <source>
        <dbReference type="HAMAP-Rule" id="MF_00434"/>
    </source>
</evidence>
<organism evidence="5 6">
    <name type="scientific">Leptolyngbya cf. ectocarpi LEGE 11479</name>
    <dbReference type="NCBI Taxonomy" id="1828722"/>
    <lineage>
        <taxon>Bacteria</taxon>
        <taxon>Bacillati</taxon>
        <taxon>Cyanobacteriota</taxon>
        <taxon>Cyanophyceae</taxon>
        <taxon>Leptolyngbyales</taxon>
        <taxon>Leptolyngbyaceae</taxon>
        <taxon>Leptolyngbya group</taxon>
        <taxon>Leptolyngbya</taxon>
    </lineage>
</organism>
<evidence type="ECO:0000256" key="3">
    <source>
        <dbReference type="ARBA" id="ARBA00023239"/>
    </source>
</evidence>
<dbReference type="PANTHER" id="PTHR42805">
    <property type="entry name" value="PTERIN-4-ALPHA-CARBINOLAMINE DEHYDRATASE-RELATED"/>
    <property type="match status" value="1"/>
</dbReference>
<dbReference type="SUPFAM" id="SSF55248">
    <property type="entry name" value="PCD-like"/>
    <property type="match status" value="1"/>
</dbReference>
<dbReference type="EC" id="4.2.1.96" evidence="4"/>